<keyword evidence="3" id="KW-0808">Transferase</keyword>
<dbReference type="CDD" id="cd03801">
    <property type="entry name" value="GT4_PimA-like"/>
    <property type="match status" value="1"/>
</dbReference>
<feature type="domain" description="Glycosyl transferase family 1" evidence="1">
    <location>
        <begin position="221"/>
        <end position="375"/>
    </location>
</feature>
<dbReference type="InterPro" id="IPR001296">
    <property type="entry name" value="Glyco_trans_1"/>
</dbReference>
<dbReference type="SUPFAM" id="SSF53756">
    <property type="entry name" value="UDP-Glycosyltransferase/glycogen phosphorylase"/>
    <property type="match status" value="1"/>
</dbReference>
<gene>
    <name evidence="3" type="ORF">SAMN05192574_104465</name>
</gene>
<evidence type="ECO:0000259" key="1">
    <source>
        <dbReference type="Pfam" id="PF00534"/>
    </source>
</evidence>
<reference evidence="4" key="1">
    <citation type="submission" date="2016-10" db="EMBL/GenBank/DDBJ databases">
        <authorList>
            <person name="Varghese N."/>
            <person name="Submissions S."/>
        </authorList>
    </citation>
    <scope>NUCLEOTIDE SEQUENCE [LARGE SCALE GENOMIC DNA]</scope>
    <source>
        <strain evidence="4">Gh-48</strain>
    </source>
</reference>
<dbReference type="Pfam" id="PF00534">
    <property type="entry name" value="Glycos_transf_1"/>
    <property type="match status" value="1"/>
</dbReference>
<dbReference type="PANTHER" id="PTHR45947:SF3">
    <property type="entry name" value="SULFOQUINOVOSYL TRANSFERASE SQD2"/>
    <property type="match status" value="1"/>
</dbReference>
<sequence>MNILYLCDEYPPGPHGGIGTYVQLIARQMVKLGHKVIVAGLYSRGYGGADEFEDDGVKVFRYRWGIDGTLFEKQQGIGTRIVNRVLLDTGITQRDIKKSLAAYQTKLEQIITSEQVDIVEMPDYNDYIRFCSSYIPFPNLSVPVVVKLNGSITYFNAEAGRTVAPHVLKMEQDILNHAVAVSSASAYTADKSASYLLYNKPISILYNGIDTDIAFERNRMCDNKQVVFTGSLVQKKGIFQLVKAWNMVVKEVPDARLLILGKGPAGKVTAFLQEHAKSSVTFRGHVNKDELYGCLADSAIAVFPSYAEAFALAPLEAMVCRTAVINSNRTSGPELIDDGVNGLLIDPDDVEQLASAIIMLLNAPQKRLNLSIAGNEKVKQYFDIDIIAKQTLQFYQQVLIKPVQ</sequence>
<dbReference type="InterPro" id="IPR050194">
    <property type="entry name" value="Glycosyltransferase_grp1"/>
</dbReference>
<dbReference type="Proteomes" id="UP000198942">
    <property type="component" value="Unassembled WGS sequence"/>
</dbReference>
<dbReference type="RefSeq" id="WP_091211539.1">
    <property type="nucleotide sequence ID" value="NZ_FOCL01000004.1"/>
</dbReference>
<accession>A0A1H8K5E5</accession>
<protein>
    <submittedName>
        <fullName evidence="3">Glycosyltransferase involved in cell wall bisynthesis</fullName>
    </submittedName>
</protein>
<dbReference type="OrthoDB" id="9790710at2"/>
<evidence type="ECO:0000259" key="2">
    <source>
        <dbReference type="Pfam" id="PF13439"/>
    </source>
</evidence>
<dbReference type="STRING" id="551995.SAMN05192574_104465"/>
<feature type="domain" description="Glycosyltransferase subfamily 4-like N-terminal" evidence="2">
    <location>
        <begin position="16"/>
        <end position="212"/>
    </location>
</feature>
<proteinExistence type="predicted"/>
<dbReference type="AlphaFoldDB" id="A0A1H8K5E5"/>
<dbReference type="EMBL" id="FOCL01000004">
    <property type="protein sequence ID" value="SEN88220.1"/>
    <property type="molecule type" value="Genomic_DNA"/>
</dbReference>
<evidence type="ECO:0000313" key="4">
    <source>
        <dbReference type="Proteomes" id="UP000198942"/>
    </source>
</evidence>
<dbReference type="InterPro" id="IPR028098">
    <property type="entry name" value="Glyco_trans_4-like_N"/>
</dbReference>
<dbReference type="PANTHER" id="PTHR45947">
    <property type="entry name" value="SULFOQUINOVOSYL TRANSFERASE SQD2"/>
    <property type="match status" value="1"/>
</dbReference>
<name>A0A1H8K5E5_9SPHI</name>
<dbReference type="Gene3D" id="3.40.50.2000">
    <property type="entry name" value="Glycogen Phosphorylase B"/>
    <property type="match status" value="2"/>
</dbReference>
<dbReference type="Pfam" id="PF13439">
    <property type="entry name" value="Glyco_transf_4"/>
    <property type="match status" value="1"/>
</dbReference>
<organism evidence="3 4">
    <name type="scientific">Mucilaginibacter gossypiicola</name>
    <dbReference type="NCBI Taxonomy" id="551995"/>
    <lineage>
        <taxon>Bacteria</taxon>
        <taxon>Pseudomonadati</taxon>
        <taxon>Bacteroidota</taxon>
        <taxon>Sphingobacteriia</taxon>
        <taxon>Sphingobacteriales</taxon>
        <taxon>Sphingobacteriaceae</taxon>
        <taxon>Mucilaginibacter</taxon>
    </lineage>
</organism>
<keyword evidence="4" id="KW-1185">Reference proteome</keyword>
<evidence type="ECO:0000313" key="3">
    <source>
        <dbReference type="EMBL" id="SEN88220.1"/>
    </source>
</evidence>
<dbReference type="GO" id="GO:0016757">
    <property type="term" value="F:glycosyltransferase activity"/>
    <property type="evidence" value="ECO:0007669"/>
    <property type="project" value="InterPro"/>
</dbReference>